<accession>A0ABV3DWC8</accession>
<dbReference type="EMBL" id="JBEZFP010000230">
    <property type="protein sequence ID" value="MEU8140048.1"/>
    <property type="molecule type" value="Genomic_DNA"/>
</dbReference>
<dbReference type="Pfam" id="PF00293">
    <property type="entry name" value="NUDIX"/>
    <property type="match status" value="1"/>
</dbReference>
<protein>
    <submittedName>
        <fullName evidence="4">NUDIX hydrolase</fullName>
        <ecNumber evidence="4">3.6.-.-</ecNumber>
    </submittedName>
</protein>
<evidence type="ECO:0000256" key="2">
    <source>
        <dbReference type="SAM" id="MobiDB-lite"/>
    </source>
</evidence>
<sequence>MNADARPEAGSASRFTDTPEEWPVVEGETPYQGRITAMRSDIVAMPDGTSARRDYLVHPGAVGVLALDEDDRVLVLRQYRHPVRQKLWEVPAGLLDVPGEPPLLAAQRELYEEAHHKADDWRVLVDFYNTPGSSSEAIRVFLARGLGEAVGDRYEARAEEADLEVAWAPLDDLVTLALAGELHNPTLVTGALAAVAARARGGFDTLRPADAPWPARPF</sequence>
<dbReference type="PANTHER" id="PTHR11839">
    <property type="entry name" value="UDP/ADP-SUGAR PYROPHOSPHATASE"/>
    <property type="match status" value="1"/>
</dbReference>
<gene>
    <name evidence="4" type="ORF">AB0C36_41975</name>
</gene>
<dbReference type="InterPro" id="IPR015797">
    <property type="entry name" value="NUDIX_hydrolase-like_dom_sf"/>
</dbReference>
<dbReference type="PANTHER" id="PTHR11839:SF31">
    <property type="entry name" value="ADP-RIBOSE PYROPHOSPHATASE"/>
    <property type="match status" value="1"/>
</dbReference>
<dbReference type="EC" id="3.6.-.-" evidence="4"/>
<evidence type="ECO:0000313" key="5">
    <source>
        <dbReference type="Proteomes" id="UP001551482"/>
    </source>
</evidence>
<dbReference type="RefSeq" id="WP_358364790.1">
    <property type="nucleotide sequence ID" value="NZ_JBEZFP010000230.1"/>
</dbReference>
<proteinExistence type="predicted"/>
<dbReference type="Gene3D" id="3.90.79.10">
    <property type="entry name" value="Nucleoside Triphosphate Pyrophosphohydrolase"/>
    <property type="match status" value="1"/>
</dbReference>
<feature type="domain" description="Nudix hydrolase" evidence="3">
    <location>
        <begin position="56"/>
        <end position="191"/>
    </location>
</feature>
<dbReference type="InterPro" id="IPR000086">
    <property type="entry name" value="NUDIX_hydrolase_dom"/>
</dbReference>
<dbReference type="SUPFAM" id="SSF55811">
    <property type="entry name" value="Nudix"/>
    <property type="match status" value="1"/>
</dbReference>
<name>A0ABV3DWC8_9ACTN</name>
<keyword evidence="5" id="KW-1185">Reference proteome</keyword>
<feature type="region of interest" description="Disordered" evidence="2">
    <location>
        <begin position="1"/>
        <end position="22"/>
    </location>
</feature>
<dbReference type="GO" id="GO:0016787">
    <property type="term" value="F:hydrolase activity"/>
    <property type="evidence" value="ECO:0007669"/>
    <property type="project" value="UniProtKB-KW"/>
</dbReference>
<dbReference type="CDD" id="cd24158">
    <property type="entry name" value="NUDIX_ADPRase_Rv1700"/>
    <property type="match status" value="1"/>
</dbReference>
<reference evidence="4 5" key="1">
    <citation type="submission" date="2024-06" db="EMBL/GenBank/DDBJ databases">
        <title>The Natural Products Discovery Center: Release of the First 8490 Sequenced Strains for Exploring Actinobacteria Biosynthetic Diversity.</title>
        <authorList>
            <person name="Kalkreuter E."/>
            <person name="Kautsar S.A."/>
            <person name="Yang D."/>
            <person name="Bader C.D."/>
            <person name="Teijaro C.N."/>
            <person name="Fluegel L."/>
            <person name="Davis C.M."/>
            <person name="Simpson J.R."/>
            <person name="Lauterbach L."/>
            <person name="Steele A.D."/>
            <person name="Gui C."/>
            <person name="Meng S."/>
            <person name="Li G."/>
            <person name="Viehrig K."/>
            <person name="Ye F."/>
            <person name="Su P."/>
            <person name="Kiefer A.F."/>
            <person name="Nichols A."/>
            <person name="Cepeda A.J."/>
            <person name="Yan W."/>
            <person name="Fan B."/>
            <person name="Jiang Y."/>
            <person name="Adhikari A."/>
            <person name="Zheng C.-J."/>
            <person name="Schuster L."/>
            <person name="Cowan T.M."/>
            <person name="Smanski M.J."/>
            <person name="Chevrette M.G."/>
            <person name="De Carvalho L.P.S."/>
            <person name="Shen B."/>
        </authorList>
    </citation>
    <scope>NUCLEOTIDE SEQUENCE [LARGE SCALE GENOMIC DNA]</scope>
    <source>
        <strain evidence="4 5">NPDC048946</strain>
    </source>
</reference>
<keyword evidence="1 4" id="KW-0378">Hydrolase</keyword>
<evidence type="ECO:0000256" key="1">
    <source>
        <dbReference type="ARBA" id="ARBA00022801"/>
    </source>
</evidence>
<evidence type="ECO:0000313" key="4">
    <source>
        <dbReference type="EMBL" id="MEU8140048.1"/>
    </source>
</evidence>
<dbReference type="PROSITE" id="PS51462">
    <property type="entry name" value="NUDIX"/>
    <property type="match status" value="1"/>
</dbReference>
<evidence type="ECO:0000259" key="3">
    <source>
        <dbReference type="PROSITE" id="PS51462"/>
    </source>
</evidence>
<dbReference type="Proteomes" id="UP001551482">
    <property type="component" value="Unassembled WGS sequence"/>
</dbReference>
<organism evidence="4 5">
    <name type="scientific">Streptodolium elevatio</name>
    <dbReference type="NCBI Taxonomy" id="3157996"/>
    <lineage>
        <taxon>Bacteria</taxon>
        <taxon>Bacillati</taxon>
        <taxon>Actinomycetota</taxon>
        <taxon>Actinomycetes</taxon>
        <taxon>Kitasatosporales</taxon>
        <taxon>Streptomycetaceae</taxon>
        <taxon>Streptodolium</taxon>
    </lineage>
</organism>
<comment type="caution">
    <text evidence="4">The sequence shown here is derived from an EMBL/GenBank/DDBJ whole genome shotgun (WGS) entry which is preliminary data.</text>
</comment>